<feature type="transmembrane region" description="Helical" evidence="7">
    <location>
        <begin position="218"/>
        <end position="235"/>
    </location>
</feature>
<comment type="subcellular location">
    <subcellularLocation>
        <location evidence="1 7">Cell membrane</location>
        <topology evidence="1 7">Multi-pass membrane protein</topology>
    </subcellularLocation>
</comment>
<dbReference type="Gene3D" id="1.10.3720.10">
    <property type="entry name" value="MetI-like"/>
    <property type="match status" value="1"/>
</dbReference>
<dbReference type="PANTHER" id="PTHR30193">
    <property type="entry name" value="ABC TRANSPORTER PERMEASE PROTEIN"/>
    <property type="match status" value="1"/>
</dbReference>
<accession>A0A839A3L0</accession>
<feature type="transmembrane region" description="Helical" evidence="7">
    <location>
        <begin position="160"/>
        <end position="181"/>
    </location>
</feature>
<dbReference type="InterPro" id="IPR000515">
    <property type="entry name" value="MetI-like"/>
</dbReference>
<feature type="transmembrane region" description="Helical" evidence="7">
    <location>
        <begin position="12"/>
        <end position="35"/>
    </location>
</feature>
<feature type="transmembrane region" description="Helical" evidence="7">
    <location>
        <begin position="78"/>
        <end position="97"/>
    </location>
</feature>
<evidence type="ECO:0000256" key="5">
    <source>
        <dbReference type="ARBA" id="ARBA00022989"/>
    </source>
</evidence>
<keyword evidence="3" id="KW-1003">Cell membrane</keyword>
<feature type="transmembrane region" description="Helical" evidence="7">
    <location>
        <begin position="271"/>
        <end position="290"/>
    </location>
</feature>
<evidence type="ECO:0000256" key="1">
    <source>
        <dbReference type="ARBA" id="ARBA00004651"/>
    </source>
</evidence>
<dbReference type="PANTHER" id="PTHR30193:SF37">
    <property type="entry name" value="INNER MEMBRANE ABC TRANSPORTER PERMEASE PROTEIN YCJO"/>
    <property type="match status" value="1"/>
</dbReference>
<dbReference type="SUPFAM" id="SSF161098">
    <property type="entry name" value="MetI-like"/>
    <property type="match status" value="1"/>
</dbReference>
<name>A0A839A3L0_9LACT</name>
<dbReference type="AlphaFoldDB" id="A0A839A3L0"/>
<dbReference type="CDD" id="cd06261">
    <property type="entry name" value="TM_PBP2"/>
    <property type="match status" value="1"/>
</dbReference>
<evidence type="ECO:0000313" key="10">
    <source>
        <dbReference type="Proteomes" id="UP000571018"/>
    </source>
</evidence>
<protein>
    <submittedName>
        <fullName evidence="9">Sugar ABC transporter permease</fullName>
    </submittedName>
</protein>
<dbReference type="InterPro" id="IPR051393">
    <property type="entry name" value="ABC_transporter_permease"/>
</dbReference>
<dbReference type="EMBL" id="JACAOA010000002">
    <property type="protein sequence ID" value="MBA5728430.1"/>
    <property type="molecule type" value="Genomic_DNA"/>
</dbReference>
<dbReference type="GO" id="GO:0005886">
    <property type="term" value="C:plasma membrane"/>
    <property type="evidence" value="ECO:0007669"/>
    <property type="project" value="UniProtKB-SubCell"/>
</dbReference>
<evidence type="ECO:0000256" key="6">
    <source>
        <dbReference type="ARBA" id="ARBA00023136"/>
    </source>
</evidence>
<evidence type="ECO:0000256" key="2">
    <source>
        <dbReference type="ARBA" id="ARBA00022448"/>
    </source>
</evidence>
<organism evidence="9 10">
    <name type="scientific">Ruoffia halotolerans</name>
    <dbReference type="NCBI Taxonomy" id="2748684"/>
    <lineage>
        <taxon>Bacteria</taxon>
        <taxon>Bacillati</taxon>
        <taxon>Bacillota</taxon>
        <taxon>Bacilli</taxon>
        <taxon>Lactobacillales</taxon>
        <taxon>Aerococcaceae</taxon>
        <taxon>Ruoffia</taxon>
    </lineage>
</organism>
<dbReference type="Proteomes" id="UP000571018">
    <property type="component" value="Unassembled WGS sequence"/>
</dbReference>
<keyword evidence="5 7" id="KW-1133">Transmembrane helix</keyword>
<comment type="similarity">
    <text evidence="7">Belongs to the binding-protein-dependent transport system permease family.</text>
</comment>
<gene>
    <name evidence="9" type="ORF">HW423_01325</name>
</gene>
<keyword evidence="6 7" id="KW-0472">Membrane</keyword>
<dbReference type="PROSITE" id="PS50928">
    <property type="entry name" value="ABC_TM1"/>
    <property type="match status" value="1"/>
</dbReference>
<evidence type="ECO:0000256" key="4">
    <source>
        <dbReference type="ARBA" id="ARBA00022692"/>
    </source>
</evidence>
<evidence type="ECO:0000256" key="3">
    <source>
        <dbReference type="ARBA" id="ARBA00022475"/>
    </source>
</evidence>
<feature type="transmembrane region" description="Helical" evidence="7">
    <location>
        <begin position="109"/>
        <end position="133"/>
    </location>
</feature>
<dbReference type="InterPro" id="IPR035906">
    <property type="entry name" value="MetI-like_sf"/>
</dbReference>
<evidence type="ECO:0000259" key="8">
    <source>
        <dbReference type="PROSITE" id="PS50928"/>
    </source>
</evidence>
<reference evidence="9 10" key="1">
    <citation type="submission" date="2020-06" db="EMBL/GenBank/DDBJ databases">
        <title>Reclassification of Facklamia ignava, Facklamia soureckii and Facklami tabacinasalis as Falseniella iganva gen. nov., comb. nov., Hutsoniella ignava gen. nov., comb. nov., and Ruoffia tabacinasalis gen. nov., comb. nov and description of Ruoffia haltotolerans sp. nov., isolated from hypersaline Inland Sea of Qatar.</title>
        <authorList>
            <person name="Fotedar R."/>
            <person name="Sankaranarayanan K."/>
            <person name="Lawson P."/>
            <person name="Caldwell M."/>
            <person name="Zeyara A."/>
            <person name="Al Malki A."/>
            <person name="Ali M."/>
        </authorList>
    </citation>
    <scope>NUCLEOTIDE SEQUENCE [LARGE SCALE GENOMIC DNA]</scope>
    <source>
        <strain evidence="9 10">INB8</strain>
    </source>
</reference>
<keyword evidence="10" id="KW-1185">Reference proteome</keyword>
<keyword evidence="4 7" id="KW-0812">Transmembrane</keyword>
<feature type="domain" description="ABC transmembrane type-1" evidence="8">
    <location>
        <begin position="74"/>
        <end position="287"/>
    </location>
</feature>
<dbReference type="Pfam" id="PF00528">
    <property type="entry name" value="BPD_transp_1"/>
    <property type="match status" value="1"/>
</dbReference>
<dbReference type="GO" id="GO:0055085">
    <property type="term" value="P:transmembrane transport"/>
    <property type="evidence" value="ECO:0007669"/>
    <property type="project" value="InterPro"/>
</dbReference>
<evidence type="ECO:0000256" key="7">
    <source>
        <dbReference type="RuleBase" id="RU363032"/>
    </source>
</evidence>
<dbReference type="RefSeq" id="WP_218930154.1">
    <property type="nucleotide sequence ID" value="NZ_JACAOA010000002.1"/>
</dbReference>
<proteinExistence type="inferred from homology"/>
<evidence type="ECO:0000313" key="9">
    <source>
        <dbReference type="EMBL" id="MBA5728430.1"/>
    </source>
</evidence>
<comment type="caution">
    <text evidence="9">The sequence shown here is derived from an EMBL/GenBank/DDBJ whole genome shotgun (WGS) entry which is preliminary data.</text>
</comment>
<keyword evidence="2 7" id="KW-0813">Transport</keyword>
<sequence>MYINRKTKWSAFLLFLPFLIAFVLFWLIPFSFGVFTSLHQYSVFAGNQGFVGLNNYQTLIQGDGVFGSRFYLGMGNTLIFVVFSVIPLVLISLGLALTIHNLNGWVKNIFRTIFFISYGVSVTAVSSIFKWLFNGNGGYINQLLSEVNLPAIQWLNQQPYAWAVIIVTTVWWTVGYNMILFSNALDNLDPALYEAASIDGANAWDKFRHITLPSIKNITMFVILTTVIASFNLYGQSLLITGGGPAQSTMSVIMVIQQTIFNQNNLGMGSAMAVLLGIIIMLVSVIQLVVERRGEQK</sequence>